<evidence type="ECO:0000256" key="3">
    <source>
        <dbReference type="ARBA" id="ARBA00023134"/>
    </source>
</evidence>
<dbReference type="PROSITE" id="PS50030">
    <property type="entry name" value="UBA"/>
    <property type="match status" value="1"/>
</dbReference>
<dbReference type="InterPro" id="IPR011009">
    <property type="entry name" value="Kinase-like_dom_sf"/>
</dbReference>
<feature type="region of interest" description="Disordered" evidence="6">
    <location>
        <begin position="2103"/>
        <end position="2134"/>
    </location>
</feature>
<dbReference type="Pfam" id="PF00069">
    <property type="entry name" value="Pkinase"/>
    <property type="match status" value="1"/>
</dbReference>
<dbReference type="OrthoDB" id="4062651at2759"/>
<organism evidence="10 11">
    <name type="scientific">Polarella glacialis</name>
    <name type="common">Dinoflagellate</name>
    <dbReference type="NCBI Taxonomy" id="89957"/>
    <lineage>
        <taxon>Eukaryota</taxon>
        <taxon>Sar</taxon>
        <taxon>Alveolata</taxon>
        <taxon>Dinophyceae</taxon>
        <taxon>Suessiales</taxon>
        <taxon>Suessiaceae</taxon>
        <taxon>Polarella</taxon>
    </lineage>
</organism>
<gene>
    <name evidence="10" type="ORF">PGLA1383_LOCUS48565</name>
</gene>
<dbReference type="Gene3D" id="3.10.50.10">
    <property type="match status" value="1"/>
</dbReference>
<dbReference type="GO" id="GO:0003924">
    <property type="term" value="F:GTPase activity"/>
    <property type="evidence" value="ECO:0007669"/>
    <property type="project" value="InterPro"/>
</dbReference>
<dbReference type="SUPFAM" id="SSF46934">
    <property type="entry name" value="UBA-like"/>
    <property type="match status" value="1"/>
</dbReference>
<dbReference type="InterPro" id="IPR017853">
    <property type="entry name" value="GH"/>
</dbReference>
<keyword evidence="2 4" id="KW-0547">Nucleotide-binding</keyword>
<dbReference type="InterPro" id="IPR000719">
    <property type="entry name" value="Prot_kinase_dom"/>
</dbReference>
<feature type="transmembrane region" description="Helical" evidence="7">
    <location>
        <begin position="325"/>
        <end position="347"/>
    </location>
</feature>
<feature type="transmembrane region" description="Helical" evidence="7">
    <location>
        <begin position="297"/>
        <end position="318"/>
    </location>
</feature>
<evidence type="ECO:0000313" key="11">
    <source>
        <dbReference type="Proteomes" id="UP000654075"/>
    </source>
</evidence>
<dbReference type="GO" id="GO:0004672">
    <property type="term" value="F:protein kinase activity"/>
    <property type="evidence" value="ECO:0007669"/>
    <property type="project" value="InterPro"/>
</dbReference>
<evidence type="ECO:0000256" key="2">
    <source>
        <dbReference type="ARBA" id="ARBA00022741"/>
    </source>
</evidence>
<feature type="binding site" evidence="4">
    <location>
        <begin position="686"/>
        <end position="689"/>
    </location>
    <ligand>
        <name>GTP</name>
        <dbReference type="ChEBI" id="CHEBI:37565"/>
    </ligand>
</feature>
<dbReference type="SMART" id="SM00220">
    <property type="entry name" value="S_TKc"/>
    <property type="match status" value="1"/>
</dbReference>
<feature type="region of interest" description="Disordered" evidence="6">
    <location>
        <begin position="2198"/>
        <end position="2221"/>
    </location>
</feature>
<dbReference type="Pfam" id="PF00025">
    <property type="entry name" value="Arf"/>
    <property type="match status" value="1"/>
</dbReference>
<evidence type="ECO:0000313" key="10">
    <source>
        <dbReference type="EMBL" id="CAE8632631.1"/>
    </source>
</evidence>
<evidence type="ECO:0000256" key="1">
    <source>
        <dbReference type="ARBA" id="ARBA00009336"/>
    </source>
</evidence>
<dbReference type="Gene3D" id="3.40.50.300">
    <property type="entry name" value="P-loop containing nucleotide triphosphate hydrolases"/>
    <property type="match status" value="1"/>
</dbReference>
<feature type="domain" description="Protein kinase" evidence="8">
    <location>
        <begin position="1032"/>
        <end position="1264"/>
    </location>
</feature>
<dbReference type="GO" id="GO:0005524">
    <property type="term" value="F:ATP binding"/>
    <property type="evidence" value="ECO:0007669"/>
    <property type="project" value="InterPro"/>
</dbReference>
<keyword evidence="7" id="KW-0812">Transmembrane</keyword>
<dbReference type="SUPFAM" id="SSF51445">
    <property type="entry name" value="(Trans)glycosidases"/>
    <property type="match status" value="1"/>
</dbReference>
<feature type="transmembrane region" description="Helical" evidence="7">
    <location>
        <begin position="255"/>
        <end position="277"/>
    </location>
</feature>
<dbReference type="PANTHER" id="PTHR46066">
    <property type="entry name" value="CHITINASE DOMAIN-CONTAINING PROTEIN 1 FAMILY MEMBER"/>
    <property type="match status" value="1"/>
</dbReference>
<evidence type="ECO:0000256" key="7">
    <source>
        <dbReference type="SAM" id="Phobius"/>
    </source>
</evidence>
<keyword evidence="5" id="KW-0175">Coiled coil</keyword>
<feature type="region of interest" description="Disordered" evidence="6">
    <location>
        <begin position="587"/>
        <end position="621"/>
    </location>
</feature>
<evidence type="ECO:0000256" key="6">
    <source>
        <dbReference type="SAM" id="MobiDB-lite"/>
    </source>
</evidence>
<dbReference type="SMART" id="SM00177">
    <property type="entry name" value="ARF"/>
    <property type="match status" value="1"/>
</dbReference>
<dbReference type="EMBL" id="CAJNNV010030476">
    <property type="protein sequence ID" value="CAE8632631.1"/>
    <property type="molecule type" value="Genomic_DNA"/>
</dbReference>
<reference evidence="10" key="1">
    <citation type="submission" date="2021-02" db="EMBL/GenBank/DDBJ databases">
        <authorList>
            <person name="Dougan E. K."/>
            <person name="Rhodes N."/>
            <person name="Thang M."/>
            <person name="Chan C."/>
        </authorList>
    </citation>
    <scope>NUCLEOTIDE SEQUENCE</scope>
</reference>
<feature type="domain" description="UBA" evidence="9">
    <location>
        <begin position="458"/>
        <end position="498"/>
    </location>
</feature>
<dbReference type="SUPFAM" id="SSF52540">
    <property type="entry name" value="P-loop containing nucleoside triphosphate hydrolases"/>
    <property type="match status" value="1"/>
</dbReference>
<evidence type="ECO:0000259" key="9">
    <source>
        <dbReference type="PROSITE" id="PS50030"/>
    </source>
</evidence>
<feature type="region of interest" description="Disordered" evidence="6">
    <location>
        <begin position="182"/>
        <end position="204"/>
    </location>
</feature>
<evidence type="ECO:0000259" key="8">
    <source>
        <dbReference type="PROSITE" id="PS50011"/>
    </source>
</evidence>
<keyword evidence="7" id="KW-0472">Membrane</keyword>
<dbReference type="Gene3D" id="1.10.510.10">
    <property type="entry name" value="Transferase(Phosphotransferase) domain 1"/>
    <property type="match status" value="1"/>
</dbReference>
<dbReference type="Proteomes" id="UP000654075">
    <property type="component" value="Unassembled WGS sequence"/>
</dbReference>
<dbReference type="InterPro" id="IPR009060">
    <property type="entry name" value="UBA-like_sf"/>
</dbReference>
<evidence type="ECO:0000256" key="4">
    <source>
        <dbReference type="PIRSR" id="PIRSR606689-1"/>
    </source>
</evidence>
<dbReference type="GO" id="GO:0012505">
    <property type="term" value="C:endomembrane system"/>
    <property type="evidence" value="ECO:0007669"/>
    <property type="project" value="TreeGrafter"/>
</dbReference>
<feature type="non-terminal residue" evidence="10">
    <location>
        <position position="2237"/>
    </location>
</feature>
<comment type="similarity">
    <text evidence="1">Belongs to the glycosyl hydrolase 18 family.</text>
</comment>
<dbReference type="SUPFAM" id="SSF56112">
    <property type="entry name" value="Protein kinase-like (PK-like)"/>
    <property type="match status" value="1"/>
</dbReference>
<sequence>MEEPSTTITTTFTMTTTLYATRAPTPMPGSTTPPLGPSYCPTPDATELAAAEYTEWELAFDLRYDIVEMLYGRFSVCMFQIPTRFFAQRPTRLENVRLLWEVSVLRGPEFKWLGEYSVCPSAPALLLYRWLWERSNEDVRNLVMEKIVPPHVQPVALNDWAVREAWETEALGLTTTTRMSLPSEEEVSAWTPGPETTLRPGDAVGTQPPRDPIAAPATTLLQCHLARYEPQMNGPFSWFDLHPPCTLASDCTKIWVARGALALAMLLSLFYIIPAVVLFTGSGHRFAFSFPPSTGKYLAGGCTFAELVAVGAAVFVEIPADLNGLGFACTIAAILLSSLAVGLAHIAQVLTAAPPPEVDFEAPPELAIGHLHPPHLAVHKVSQVGWEQPSGPQPKLKPPQHPPRLAWHTGTLPELALQGRDLTLGRGTPKAQSTGSWAVLSSSPMQMDGQKASGHSLTWQQQAREQLLHMGYSSRAVGQALGVAPGDLDAAREWLQSNDMQKKGREKLEQARRMEKDEETLVGKGAEERTGKGVCKVQGFFRGRRSNTMKVSMHSPRRSLSLFVAEEVGEDGGAKLEETEHHANQLDQFNETDDPFNYHTEDSKDSRSTAPDSGVRSDIHGDTAMHDESLHVHLNRWTSFAPCVGLIYVVDSTDRLRLSSARRELESLLNEDALGDAVNVLLVFANFQDLPGALTDREVAECLGLQSLVEGQWHVQGCCALFEEGLAEGFDWFFQTTISRSKRLLDEAVEAAHRQQLTEDLSIQSLGMQCDDTREQLKALQDEIRFSIAAGLEDVTDLVAARTGMQKQLSEMISRLRMLSSRCSWARVAVDQPQHQHAQLAHWNQGKPEGKILGECWQKLKQIQTAFEEQMKFEDEEAILDFSRASLFKGAIGSSREPTQMHAPVIRYDVEGMETEMDELQRVLVLTPDNMCKDLCVAKDRQRLSYRSLRDKAQAFQDKTEDGADEQVVRAAKEEVSLAKQTLQLVGETVAELIGLLAHLENDFPEVMLHIRVGLPPELVPLWHPSRSLKCFDAVQLLPSPSRNCVYRGTFQGQLCAIKEFPITGGRDGVRIWFREARLLHRLQHPCIVQFTALFEDVVGPSHHLFIQMPFYHLGPVDEWIEREQPNSGAVCRVMHGAMEALGHLHAHQVVRADVKPKNLLIDAKGRPRLADFDISVDASTRLTAQYTRVGSTLGFAAPELLQTGPSYATDMFAYGSMLQLLVGLVAAYDQATQDPALELAVLLQDEALLRRPTAAQAIGHSYFDFIWTWRREETRACAVCQDLKRLANGLECSGAAAGDAHFLCDSCLDGYVRAQSERELRLLSVDDGQIRCPEPGCTSVFYSDAHLARHIPTQAFAAYLKCRQQLLEVRLARTIEEDLRPRLTAELQRQQALQAGEQARQHIVEQILTLRCPRCSTAFLDFEACFALTCRNCPCGFCAWCLADCGGNAHEHVRNCGAKPPGSDVFFGSAEDFQRAQNKRRQKLLSAYLDTLPDHVKTDTIHAIRGDLAELGMVFPCERLPVVGVALDTRHFQILRAAEALRMFIACSDPIYASAPYDAAVGNMLPKVPVPRAHGGLRVLALCFLGVVASAGPQGASAAPSKEKKGGRVRPDCAPELGLVKEQESAASWARTARKFCNSSSPYAEKHLVVQEVLGFIAPWHDHGYKAARYFRGKLSSVSPLWFRVLPGRDGIGFQVAGKDFAKQHKAWADDISDGGPRLLPHFSLEGFDKLAHLSALLEAPEKLAAEIENICADGDFAGIVFDVRMALFPSLRALLPGVLAALSKRIRPARRLILSVPAPRPPGEVRKKEASAVAEYFKPGFQREEASAVAEYVDAVVVGTSDFSRAEPGPIAPLPWVRAALQALLATGSGSDTGGLQPGQLLLEVPLHGRAFPWGEAQESTEGKVILTADLARVLAKQLPPMIWDAEAAEHSANLTESKVFVSLPSLAYVEARLRLAGSLGVGVALRELGAGFDSVFDLLPKRVDQRVALTHLIDAKAVLTKIRCHEDFRPDMPGPAPEVACSPRVRSGGNGSVWIQLDGSERGMLAATDFRGYGFKIRQWLPNLVRLTSLQTKAWHGTVCRPAEDEKGFRRLMPKEFPQRPSMRRCGLKNDKSEIGEADPGPEALSRRPESATPLTAVLSAKDGVLNATELNLREVHRPRRRPDRNLVTTNQALFRNPKDFCRDRLSPQLARTFEDPTTDYGRAGRSSWHYTPHKPPGRRIVKEIPSARFDGKI</sequence>
<name>A0A813H440_POLGL</name>
<proteinExistence type="inferred from homology"/>
<accession>A0A813H440</accession>
<evidence type="ECO:0000256" key="5">
    <source>
        <dbReference type="SAM" id="Coils"/>
    </source>
</evidence>
<dbReference type="GO" id="GO:0005525">
    <property type="term" value="F:GTP binding"/>
    <property type="evidence" value="ECO:0007669"/>
    <property type="project" value="UniProtKB-KW"/>
</dbReference>
<keyword evidence="11" id="KW-1185">Reference proteome</keyword>
<dbReference type="PROSITE" id="PS50011">
    <property type="entry name" value="PROTEIN_KINASE_DOM"/>
    <property type="match status" value="1"/>
</dbReference>
<dbReference type="InterPro" id="IPR006689">
    <property type="entry name" value="Small_GTPase_ARF/SAR"/>
</dbReference>
<dbReference type="PROSITE" id="PS51417">
    <property type="entry name" value="ARF"/>
    <property type="match status" value="1"/>
</dbReference>
<dbReference type="PANTHER" id="PTHR46066:SF2">
    <property type="entry name" value="CHITINASE DOMAIN-CONTAINING PROTEIN 1"/>
    <property type="match status" value="1"/>
</dbReference>
<dbReference type="InterPro" id="IPR029070">
    <property type="entry name" value="Chitinase_insertion_sf"/>
</dbReference>
<dbReference type="InterPro" id="IPR015940">
    <property type="entry name" value="UBA"/>
</dbReference>
<keyword evidence="7" id="KW-1133">Transmembrane helix</keyword>
<keyword evidence="3 4" id="KW-0342">GTP-binding</keyword>
<dbReference type="Gene3D" id="1.20.120.1750">
    <property type="match status" value="1"/>
</dbReference>
<protein>
    <submittedName>
        <fullName evidence="10">Uncharacterized protein</fullName>
    </submittedName>
</protein>
<dbReference type="Gene3D" id="3.20.20.80">
    <property type="entry name" value="Glycosidases"/>
    <property type="match status" value="1"/>
</dbReference>
<dbReference type="GO" id="GO:0070492">
    <property type="term" value="F:oligosaccharide binding"/>
    <property type="evidence" value="ECO:0007669"/>
    <property type="project" value="TreeGrafter"/>
</dbReference>
<comment type="caution">
    <text evidence="10">The sequence shown here is derived from an EMBL/GenBank/DDBJ whole genome shotgun (WGS) entry which is preliminary data.</text>
</comment>
<feature type="coiled-coil region" evidence="5">
    <location>
        <begin position="763"/>
        <end position="790"/>
    </location>
</feature>
<dbReference type="SMART" id="SM00165">
    <property type="entry name" value="UBA"/>
    <property type="match status" value="1"/>
</dbReference>
<dbReference type="InterPro" id="IPR027417">
    <property type="entry name" value="P-loop_NTPase"/>
</dbReference>